<protein>
    <submittedName>
        <fullName evidence="2">Uncharacterized protein</fullName>
    </submittedName>
</protein>
<dbReference type="OrthoDB" id="4487429at2759"/>
<gene>
    <name evidence="2" type="ORF">K444DRAFT_623056</name>
</gene>
<keyword evidence="3" id="KW-1185">Reference proteome</keyword>
<reference evidence="2 3" key="1">
    <citation type="submission" date="2016-04" db="EMBL/GenBank/DDBJ databases">
        <title>A degradative enzymes factory behind the ericoid mycorrhizal symbiosis.</title>
        <authorList>
            <consortium name="DOE Joint Genome Institute"/>
            <person name="Martino E."/>
            <person name="Morin E."/>
            <person name="Grelet G."/>
            <person name="Kuo A."/>
            <person name="Kohler A."/>
            <person name="Daghino S."/>
            <person name="Barry K."/>
            <person name="Choi C."/>
            <person name="Cichocki N."/>
            <person name="Clum A."/>
            <person name="Copeland A."/>
            <person name="Hainaut M."/>
            <person name="Haridas S."/>
            <person name="Labutti K."/>
            <person name="Lindquist E."/>
            <person name="Lipzen A."/>
            <person name="Khouja H.-R."/>
            <person name="Murat C."/>
            <person name="Ohm R."/>
            <person name="Olson A."/>
            <person name="Spatafora J."/>
            <person name="Veneault-Fourrey C."/>
            <person name="Henrissat B."/>
            <person name="Grigoriev I."/>
            <person name="Martin F."/>
            <person name="Perotto S."/>
        </authorList>
    </citation>
    <scope>NUCLEOTIDE SEQUENCE [LARGE SCALE GENOMIC DNA]</scope>
    <source>
        <strain evidence="2 3">E</strain>
    </source>
</reference>
<name>A0A2J6SFJ2_9HELO</name>
<dbReference type="RefSeq" id="XP_024726418.1">
    <property type="nucleotide sequence ID" value="XM_024882230.1"/>
</dbReference>
<dbReference type="AlphaFoldDB" id="A0A2J6SFJ2"/>
<feature type="region of interest" description="Disordered" evidence="1">
    <location>
        <begin position="1"/>
        <end position="31"/>
    </location>
</feature>
<dbReference type="EMBL" id="KZ613921">
    <property type="protein sequence ID" value="PMD49514.1"/>
    <property type="molecule type" value="Genomic_DNA"/>
</dbReference>
<dbReference type="STRING" id="1095630.A0A2J6SFJ2"/>
<evidence type="ECO:0000256" key="1">
    <source>
        <dbReference type="SAM" id="MobiDB-lite"/>
    </source>
</evidence>
<dbReference type="GeneID" id="36590307"/>
<dbReference type="InParanoid" id="A0A2J6SFJ2"/>
<organism evidence="2 3">
    <name type="scientific">Hyaloscypha bicolor E</name>
    <dbReference type="NCBI Taxonomy" id="1095630"/>
    <lineage>
        <taxon>Eukaryota</taxon>
        <taxon>Fungi</taxon>
        <taxon>Dikarya</taxon>
        <taxon>Ascomycota</taxon>
        <taxon>Pezizomycotina</taxon>
        <taxon>Leotiomycetes</taxon>
        <taxon>Helotiales</taxon>
        <taxon>Hyaloscyphaceae</taxon>
        <taxon>Hyaloscypha</taxon>
        <taxon>Hyaloscypha bicolor</taxon>
    </lineage>
</organism>
<sequence>MRTPQHLQRPDQPRGSLGRPAKPSRPPPTKRTVLLQNSVSVWGWPSRGGLIVLEHVAALDFDFLGLDSIHPPMRRDPDQHAEDKLCQRLLLLGAKWFDSYDRYIFVAGVAEDHDPSILALEAGEEQAPTTLERRWVSVAHPSGLDGGVWVAEFDTVMYGMQEKNDLLPADAGKVLLTKTMNEKGEILQSIGGKFFASLKQYNGAACLNAWKEKMEGEFGPLVQTQYVE</sequence>
<evidence type="ECO:0000313" key="2">
    <source>
        <dbReference type="EMBL" id="PMD49514.1"/>
    </source>
</evidence>
<proteinExistence type="predicted"/>
<dbReference type="Proteomes" id="UP000235371">
    <property type="component" value="Unassembled WGS sequence"/>
</dbReference>
<evidence type="ECO:0000313" key="3">
    <source>
        <dbReference type="Proteomes" id="UP000235371"/>
    </source>
</evidence>
<accession>A0A2J6SFJ2</accession>